<dbReference type="EMBL" id="BNBA01000041">
    <property type="protein sequence ID" value="GHH59925.1"/>
    <property type="molecule type" value="Genomic_DNA"/>
</dbReference>
<evidence type="ECO:0000256" key="2">
    <source>
        <dbReference type="ARBA" id="ARBA00006671"/>
    </source>
</evidence>
<dbReference type="InterPro" id="IPR050263">
    <property type="entry name" value="Bact_Fimbrial_Adh_Pro"/>
</dbReference>
<reference evidence="6" key="1">
    <citation type="journal article" date="2014" name="Int. J. Syst. Evol. Microbiol.">
        <title>Complete genome sequence of Corynebacterium casei LMG S-19264T (=DSM 44701T), isolated from a smear-ripened cheese.</title>
        <authorList>
            <consortium name="US DOE Joint Genome Institute (JGI-PGF)"/>
            <person name="Walter F."/>
            <person name="Albersmeier A."/>
            <person name="Kalinowski J."/>
            <person name="Ruckert C."/>
        </authorList>
    </citation>
    <scope>NUCLEOTIDE SEQUENCE</scope>
    <source>
        <strain evidence="6">JCM 13306</strain>
    </source>
</reference>
<dbReference type="GO" id="GO:0009289">
    <property type="term" value="C:pilus"/>
    <property type="evidence" value="ECO:0007669"/>
    <property type="project" value="UniProtKB-SubCell"/>
</dbReference>
<dbReference type="InterPro" id="IPR008966">
    <property type="entry name" value="Adhesion_dom_sf"/>
</dbReference>
<organism evidence="6 7">
    <name type="scientific">Xanthomonas boreopolis</name>
    <dbReference type="NCBI Taxonomy" id="86183"/>
    <lineage>
        <taxon>Bacteria</taxon>
        <taxon>Pseudomonadati</taxon>
        <taxon>Pseudomonadota</taxon>
        <taxon>Gammaproteobacteria</taxon>
        <taxon>Lysobacterales</taxon>
        <taxon>Lysobacteraceae</taxon>
        <taxon>Xanthomonas</taxon>
    </lineage>
</organism>
<dbReference type="AlphaFoldDB" id="A0A919FBV1"/>
<dbReference type="PANTHER" id="PTHR33420:SF3">
    <property type="entry name" value="FIMBRIAL SUBUNIT ELFA"/>
    <property type="match status" value="1"/>
</dbReference>
<feature type="signal peptide" evidence="5">
    <location>
        <begin position="1"/>
        <end position="21"/>
    </location>
</feature>
<proteinExistence type="inferred from homology"/>
<keyword evidence="4" id="KW-0281">Fimbrium</keyword>
<feature type="chain" id="PRO_5037701899" evidence="5">
    <location>
        <begin position="22"/>
        <end position="179"/>
    </location>
</feature>
<sequence>MRNLNVLAVLLLTAAPLAASAADGTITFNGKVTDKTCTISTPAGKDFTVTLPTVSRSTLAAAGSVAGRTPFTINLTQCSAGDVATYFEPGATVDFNSGRLLNQAQADAAGNVQIQLLGSNNQFLPVLATGANQAQSNSQWVTVASDGSANMNYYAEYYATAAATAGDVTTSVKYTIIYN</sequence>
<dbReference type="GO" id="GO:0043709">
    <property type="term" value="P:cell adhesion involved in single-species biofilm formation"/>
    <property type="evidence" value="ECO:0007669"/>
    <property type="project" value="TreeGrafter"/>
</dbReference>
<keyword evidence="3 5" id="KW-0732">Signal</keyword>
<dbReference type="Pfam" id="PF16970">
    <property type="entry name" value="FimA"/>
    <property type="match status" value="1"/>
</dbReference>
<accession>A0A919FBV1</accession>
<comment type="similarity">
    <text evidence="2">Belongs to the fimbrial protein family.</text>
</comment>
<dbReference type="Proteomes" id="UP000623958">
    <property type="component" value="Unassembled WGS sequence"/>
</dbReference>
<dbReference type="SUPFAM" id="SSF49401">
    <property type="entry name" value="Bacterial adhesins"/>
    <property type="match status" value="1"/>
</dbReference>
<gene>
    <name evidence="6" type="primary">pilin</name>
    <name evidence="6" type="ORF">GCM10009090_34600</name>
</gene>
<evidence type="ECO:0000313" key="6">
    <source>
        <dbReference type="EMBL" id="GHH59925.1"/>
    </source>
</evidence>
<dbReference type="InterPro" id="IPR036937">
    <property type="entry name" value="Adhesion_dom_fimbrial_sf"/>
</dbReference>
<comment type="subcellular location">
    <subcellularLocation>
        <location evidence="1">Fimbrium</location>
    </subcellularLocation>
</comment>
<evidence type="ECO:0000256" key="3">
    <source>
        <dbReference type="ARBA" id="ARBA00022729"/>
    </source>
</evidence>
<dbReference type="RefSeq" id="WP_434029976.1">
    <property type="nucleotide sequence ID" value="NZ_BNBA01000041.1"/>
</dbReference>
<dbReference type="InterPro" id="IPR039458">
    <property type="entry name" value="FimA-like"/>
</dbReference>
<evidence type="ECO:0000313" key="7">
    <source>
        <dbReference type="Proteomes" id="UP000623958"/>
    </source>
</evidence>
<name>A0A919FBV1_9XANT</name>
<comment type="caution">
    <text evidence="6">The sequence shown here is derived from an EMBL/GenBank/DDBJ whole genome shotgun (WGS) entry which is preliminary data.</text>
</comment>
<protein>
    <submittedName>
        <fullName evidence="6">Ferrous iron transporter B</fullName>
    </submittedName>
</protein>
<reference evidence="6" key="2">
    <citation type="submission" date="2020-09" db="EMBL/GenBank/DDBJ databases">
        <authorList>
            <person name="Sun Q."/>
            <person name="Ohkuma M."/>
        </authorList>
    </citation>
    <scope>NUCLEOTIDE SEQUENCE</scope>
    <source>
        <strain evidence="6">JCM 13306</strain>
    </source>
</reference>
<evidence type="ECO:0000256" key="1">
    <source>
        <dbReference type="ARBA" id="ARBA00004561"/>
    </source>
</evidence>
<dbReference type="Gene3D" id="2.60.40.1090">
    <property type="entry name" value="Fimbrial-type adhesion domain"/>
    <property type="match status" value="1"/>
</dbReference>
<dbReference type="PANTHER" id="PTHR33420">
    <property type="entry name" value="FIMBRIAL SUBUNIT ELFA-RELATED"/>
    <property type="match status" value="1"/>
</dbReference>
<evidence type="ECO:0000256" key="5">
    <source>
        <dbReference type="SAM" id="SignalP"/>
    </source>
</evidence>
<keyword evidence="7" id="KW-1185">Reference proteome</keyword>
<evidence type="ECO:0000256" key="4">
    <source>
        <dbReference type="ARBA" id="ARBA00023263"/>
    </source>
</evidence>